<feature type="domain" description="Ppx/GppA phosphatase N-terminal" evidence="1">
    <location>
        <begin position="21"/>
        <end position="296"/>
    </location>
</feature>
<proteinExistence type="predicted"/>
<dbReference type="PANTHER" id="PTHR30005">
    <property type="entry name" value="EXOPOLYPHOSPHATASE"/>
    <property type="match status" value="1"/>
</dbReference>
<dbReference type="InterPro" id="IPR043129">
    <property type="entry name" value="ATPase_NBD"/>
</dbReference>
<dbReference type="InterPro" id="IPR003695">
    <property type="entry name" value="Ppx_GppA_N"/>
</dbReference>
<dbReference type="SUPFAM" id="SSF53067">
    <property type="entry name" value="Actin-like ATPase domain"/>
    <property type="match status" value="2"/>
</dbReference>
<reference evidence="2 3" key="1">
    <citation type="submission" date="2018-03" db="EMBL/GenBank/DDBJ databases">
        <title>Genomic Encyclopedia of Archaeal and Bacterial Type Strains, Phase II (KMG-II): from individual species to whole genera.</title>
        <authorList>
            <person name="Goeker M."/>
        </authorList>
    </citation>
    <scope>NUCLEOTIDE SEQUENCE [LARGE SCALE GENOMIC DNA]</scope>
    <source>
        <strain evidence="2 3">DSM 18107</strain>
    </source>
</reference>
<protein>
    <submittedName>
        <fullName evidence="2">Exopolyphosphatase/guanosine-5'-triphosphate, 3'-diphosphate pyrophosphatase</fullName>
    </submittedName>
</protein>
<dbReference type="AlphaFoldDB" id="A0A2P8FW38"/>
<dbReference type="Gene3D" id="3.30.420.150">
    <property type="entry name" value="Exopolyphosphatase. Domain 2"/>
    <property type="match status" value="1"/>
</dbReference>
<keyword evidence="3" id="KW-1185">Reference proteome</keyword>
<comment type="caution">
    <text evidence="2">The sequence shown here is derived from an EMBL/GenBank/DDBJ whole genome shotgun (WGS) entry which is preliminary data.</text>
</comment>
<dbReference type="Proteomes" id="UP000240978">
    <property type="component" value="Unassembled WGS sequence"/>
</dbReference>
<sequence length="307" mass="33492">MRAAVIDLGTNTFHLIIGDLADKDPKILYKTTVPVLLGQGRINENMIIPEAFERGIRTLKAFKSIIDEHQVEVVRAVATSAVRSAINGQEFVDAAQAMGIDIQLITGDEEAAFIFKGVSALGIIQRTSLIMDIGGGSTEFIICNEDGLIWKKSYDIGAARLMQAYFHADPISDAERNTIIEVLDKTLGDLKAACMQYKPEMLIGSAGAFESFAILLNNGEDIGDIASMSLDIKAYEKLAERLLTSTHEERTKMKGLISLRVDMIVIAAILTNYILDNIGLHALSLSMYDLKMGVLHATKEQITSKAG</sequence>
<dbReference type="PANTHER" id="PTHR30005:SF0">
    <property type="entry name" value="RETROGRADE REGULATION PROTEIN 2"/>
    <property type="match status" value="1"/>
</dbReference>
<dbReference type="OrthoDB" id="9814545at2"/>
<name>A0A2P8FW38_9BACT</name>
<evidence type="ECO:0000259" key="1">
    <source>
        <dbReference type="Pfam" id="PF02541"/>
    </source>
</evidence>
<dbReference type="GO" id="GO:0016462">
    <property type="term" value="F:pyrophosphatase activity"/>
    <property type="evidence" value="ECO:0007669"/>
    <property type="project" value="TreeGrafter"/>
</dbReference>
<gene>
    <name evidence="2" type="ORF">CLV42_11260</name>
</gene>
<evidence type="ECO:0000313" key="2">
    <source>
        <dbReference type="EMBL" id="PSL25855.1"/>
    </source>
</evidence>
<dbReference type="InterPro" id="IPR050273">
    <property type="entry name" value="GppA/Ppx_hydrolase"/>
</dbReference>
<evidence type="ECO:0000313" key="3">
    <source>
        <dbReference type="Proteomes" id="UP000240978"/>
    </source>
</evidence>
<dbReference type="EMBL" id="PYGK01000012">
    <property type="protein sequence ID" value="PSL25855.1"/>
    <property type="molecule type" value="Genomic_DNA"/>
</dbReference>
<accession>A0A2P8FW38</accession>
<dbReference type="Gene3D" id="3.30.420.40">
    <property type="match status" value="1"/>
</dbReference>
<dbReference type="Pfam" id="PF02541">
    <property type="entry name" value="Ppx-GppA"/>
    <property type="match status" value="1"/>
</dbReference>
<organism evidence="2 3">
    <name type="scientific">Chitinophaga ginsengisoli</name>
    <dbReference type="NCBI Taxonomy" id="363837"/>
    <lineage>
        <taxon>Bacteria</taxon>
        <taxon>Pseudomonadati</taxon>
        <taxon>Bacteroidota</taxon>
        <taxon>Chitinophagia</taxon>
        <taxon>Chitinophagales</taxon>
        <taxon>Chitinophagaceae</taxon>
        <taxon>Chitinophaga</taxon>
    </lineage>
</organism>